<name>A0ABW6S7K1_9NOCA</name>
<proteinExistence type="predicted"/>
<evidence type="ECO:0000313" key="2">
    <source>
        <dbReference type="EMBL" id="MFF3571583.1"/>
    </source>
</evidence>
<organism evidence="2 3">
    <name type="scientific">Nocardia jiangxiensis</name>
    <dbReference type="NCBI Taxonomy" id="282685"/>
    <lineage>
        <taxon>Bacteria</taxon>
        <taxon>Bacillati</taxon>
        <taxon>Actinomycetota</taxon>
        <taxon>Actinomycetes</taxon>
        <taxon>Mycobacteriales</taxon>
        <taxon>Nocardiaceae</taxon>
        <taxon>Nocardia</taxon>
    </lineage>
</organism>
<feature type="region of interest" description="Disordered" evidence="1">
    <location>
        <begin position="1"/>
        <end position="60"/>
    </location>
</feature>
<sequence length="60" mass="6474">MGVIGEMFPGRKLTDEGSEDSNGQPHRPRLELDLDGGVVRLSAPARPRSTEQGVRDGEAE</sequence>
<dbReference type="Proteomes" id="UP001601992">
    <property type="component" value="Unassembled WGS sequence"/>
</dbReference>
<gene>
    <name evidence="2" type="ORF">ACFYXQ_27770</name>
</gene>
<keyword evidence="3" id="KW-1185">Reference proteome</keyword>
<dbReference type="EMBL" id="JBIAQY010000010">
    <property type="protein sequence ID" value="MFF3571583.1"/>
    <property type="molecule type" value="Genomic_DNA"/>
</dbReference>
<reference evidence="2 3" key="1">
    <citation type="submission" date="2024-10" db="EMBL/GenBank/DDBJ databases">
        <title>The Natural Products Discovery Center: Release of the First 8490 Sequenced Strains for Exploring Actinobacteria Biosynthetic Diversity.</title>
        <authorList>
            <person name="Kalkreuter E."/>
            <person name="Kautsar S.A."/>
            <person name="Yang D."/>
            <person name="Bader C.D."/>
            <person name="Teijaro C.N."/>
            <person name="Fluegel L."/>
            <person name="Davis C.M."/>
            <person name="Simpson J.R."/>
            <person name="Lauterbach L."/>
            <person name="Steele A.D."/>
            <person name="Gui C."/>
            <person name="Meng S."/>
            <person name="Li G."/>
            <person name="Viehrig K."/>
            <person name="Ye F."/>
            <person name="Su P."/>
            <person name="Kiefer A.F."/>
            <person name="Nichols A."/>
            <person name="Cepeda A.J."/>
            <person name="Yan W."/>
            <person name="Fan B."/>
            <person name="Jiang Y."/>
            <person name="Adhikari A."/>
            <person name="Zheng C.-J."/>
            <person name="Schuster L."/>
            <person name="Cowan T.M."/>
            <person name="Smanski M.J."/>
            <person name="Chevrette M.G."/>
            <person name="De Carvalho L.P.S."/>
            <person name="Shen B."/>
        </authorList>
    </citation>
    <scope>NUCLEOTIDE SEQUENCE [LARGE SCALE GENOMIC DNA]</scope>
    <source>
        <strain evidence="2 3">NPDC002593</strain>
    </source>
</reference>
<protein>
    <submittedName>
        <fullName evidence="2">Uncharacterized protein</fullName>
    </submittedName>
</protein>
<evidence type="ECO:0000256" key="1">
    <source>
        <dbReference type="SAM" id="MobiDB-lite"/>
    </source>
</evidence>
<accession>A0ABW6S7K1</accession>
<dbReference type="RefSeq" id="WP_040826555.1">
    <property type="nucleotide sequence ID" value="NZ_JBIAQY010000010.1"/>
</dbReference>
<evidence type="ECO:0000313" key="3">
    <source>
        <dbReference type="Proteomes" id="UP001601992"/>
    </source>
</evidence>
<comment type="caution">
    <text evidence="2">The sequence shown here is derived from an EMBL/GenBank/DDBJ whole genome shotgun (WGS) entry which is preliminary data.</text>
</comment>